<dbReference type="Proteomes" id="UP000525389">
    <property type="component" value="Unassembled WGS sequence"/>
</dbReference>
<proteinExistence type="predicted"/>
<reference evidence="1 2" key="1">
    <citation type="submission" date="2020-08" db="EMBL/GenBank/DDBJ databases">
        <title>Genomic Encyclopedia of Type Strains, Phase IV (KMG-IV): sequencing the most valuable type-strain genomes for metagenomic binning, comparative biology and taxonomic classification.</title>
        <authorList>
            <person name="Goeker M."/>
        </authorList>
    </citation>
    <scope>NUCLEOTIDE SEQUENCE [LARGE SCALE GENOMIC DNA]</scope>
    <source>
        <strain evidence="1 2">DSM 101791</strain>
    </source>
</reference>
<comment type="caution">
    <text evidence="1">The sequence shown here is derived from an EMBL/GenBank/DDBJ whole genome shotgun (WGS) entry which is preliminary data.</text>
</comment>
<evidence type="ECO:0000313" key="2">
    <source>
        <dbReference type="Proteomes" id="UP000525389"/>
    </source>
</evidence>
<accession>A0A7W8GED0</accession>
<dbReference type="EMBL" id="JACHFN010000004">
    <property type="protein sequence ID" value="MBB5234015.1"/>
    <property type="molecule type" value="Genomic_DNA"/>
</dbReference>
<protein>
    <submittedName>
        <fullName evidence="1">Uncharacterized protein</fullName>
    </submittedName>
</protein>
<organism evidence="1 2">
    <name type="scientific">Deinococcus budaensis</name>
    <dbReference type="NCBI Taxonomy" id="1665626"/>
    <lineage>
        <taxon>Bacteria</taxon>
        <taxon>Thermotogati</taxon>
        <taxon>Deinococcota</taxon>
        <taxon>Deinococci</taxon>
        <taxon>Deinococcales</taxon>
        <taxon>Deinococcaceae</taxon>
        <taxon>Deinococcus</taxon>
    </lineage>
</organism>
<name>A0A7W8GED0_9DEIO</name>
<sequence>MTPGDPPPTRPSVFAGRLRQVLARPELPGAALEEVVQAAFGAADPLAALGAALRGRGVPLELPALAGVAWGLLGVTRPRAVQLGAAADARLTHLAELHDVAVPSAARTLAARLAGERDLAPDLRRVRPGWVPDGGDTAALLEAVFREEGAGFLALPGEFGPWAYLPGVADLQELSRAYGALVRAASASGEREVLTAALLLQARAPLGAAPLLARLEAAAYRPQRGPARPGPAPAELVALEDACWSAAARIAREQRARWTRPRRG</sequence>
<keyword evidence="2" id="KW-1185">Reference proteome</keyword>
<gene>
    <name evidence="1" type="ORF">HNQ09_001453</name>
</gene>
<dbReference type="RefSeq" id="WP_184027296.1">
    <property type="nucleotide sequence ID" value="NZ_JACHFN010000004.1"/>
</dbReference>
<dbReference type="AlphaFoldDB" id="A0A7W8GED0"/>
<evidence type="ECO:0000313" key="1">
    <source>
        <dbReference type="EMBL" id="MBB5234015.1"/>
    </source>
</evidence>